<dbReference type="PROSITE" id="PS50088">
    <property type="entry name" value="ANK_REPEAT"/>
    <property type="match status" value="4"/>
</dbReference>
<dbReference type="SMART" id="SM00248">
    <property type="entry name" value="ANK"/>
    <property type="match status" value="12"/>
</dbReference>
<feature type="repeat" description="ANK" evidence="3">
    <location>
        <begin position="734"/>
        <end position="756"/>
    </location>
</feature>
<dbReference type="InterPro" id="IPR002110">
    <property type="entry name" value="Ankyrin_rpt"/>
</dbReference>
<evidence type="ECO:0000256" key="3">
    <source>
        <dbReference type="PROSITE-ProRule" id="PRU00023"/>
    </source>
</evidence>
<reference evidence="6 7" key="1">
    <citation type="submission" date="2015-07" db="EMBL/GenBank/DDBJ databases">
        <title>Comparative genomics of the Sigatoka disease complex on banana suggests a link between parallel evolutionary changes in Pseudocercospora fijiensis and Pseudocercospora eumusae and increased virulence on the banana host.</title>
        <authorList>
            <person name="Chang T.-C."/>
            <person name="Salvucci A."/>
            <person name="Crous P.W."/>
            <person name="Stergiopoulos I."/>
        </authorList>
    </citation>
    <scope>NUCLEOTIDE SEQUENCE [LARGE SCALE GENOMIC DNA]</scope>
    <source>
        <strain evidence="6 7">CBS 114824</strain>
    </source>
</reference>
<dbReference type="SUPFAM" id="SSF48403">
    <property type="entry name" value="Ankyrin repeat"/>
    <property type="match status" value="2"/>
</dbReference>
<dbReference type="PANTHER" id="PTHR24198">
    <property type="entry name" value="ANKYRIN REPEAT AND PROTEIN KINASE DOMAIN-CONTAINING PROTEIN"/>
    <property type="match status" value="1"/>
</dbReference>
<dbReference type="OrthoDB" id="195446at2759"/>
<dbReference type="Gene3D" id="1.25.40.20">
    <property type="entry name" value="Ankyrin repeat-containing domain"/>
    <property type="match status" value="4"/>
</dbReference>
<feature type="region of interest" description="Disordered" evidence="4">
    <location>
        <begin position="1"/>
        <end position="20"/>
    </location>
</feature>
<dbReference type="InterPro" id="IPR036770">
    <property type="entry name" value="Ankyrin_rpt-contain_sf"/>
</dbReference>
<dbReference type="STRING" id="321146.A0A139HBN2"/>
<feature type="repeat" description="ANK" evidence="3">
    <location>
        <begin position="532"/>
        <end position="564"/>
    </location>
</feature>
<dbReference type="AlphaFoldDB" id="A0A139HBN2"/>
<feature type="repeat" description="ANK" evidence="3">
    <location>
        <begin position="499"/>
        <end position="531"/>
    </location>
</feature>
<keyword evidence="2 3" id="KW-0040">ANK repeat</keyword>
<evidence type="ECO:0000256" key="1">
    <source>
        <dbReference type="ARBA" id="ARBA00022737"/>
    </source>
</evidence>
<evidence type="ECO:0000256" key="4">
    <source>
        <dbReference type="SAM" id="MobiDB-lite"/>
    </source>
</evidence>
<feature type="repeat" description="ANK" evidence="3">
    <location>
        <begin position="599"/>
        <end position="623"/>
    </location>
</feature>
<evidence type="ECO:0000259" key="5">
    <source>
        <dbReference type="Pfam" id="PF24883"/>
    </source>
</evidence>
<dbReference type="Proteomes" id="UP000070133">
    <property type="component" value="Unassembled WGS sequence"/>
</dbReference>
<dbReference type="InterPro" id="IPR056884">
    <property type="entry name" value="NPHP3-like_N"/>
</dbReference>
<sequence>MESLVTQKRAELEQQSKQQDTPPDILVASFFFHRRGDSLQRTTLGLFRSLLHQILLQDRELLSEFMSVTRFQQRCDNEGEVGVKWDWTASGLRENLNQCVLKYAEKRLILLYVDALDESGEATARDLMDYFHELRSDSTSGHLSICISCRPYPDVVWDWDHCVVVESGNAGDITTFLRAKLKVNSTDQSALEQIRDDIAKRASGVFQWVVLVTRRVRSLRGESVRSILTDIEKIPTELGDLYENMLDQLSDSDKTLALPLLRWITFAVRPLSLSELRYAAALDERKDIRSQVDFESSRYWCETDQQMIQRVLRLSQGLVSVLEDRGGDNRLQFDHESVQDYMSTRGIAFLEKSKQTFSPSEIVGSSHHHLTRVCICRLLADDVVQASVLDLTRWSQPITSLPFVRYATCHWMEHAQIAEARGISQADLIELSEWPSNSLWAIWSSMHEGGHLYTGRTTLQHVASRYGLCSVLARLIPMTYTPLNCDQWRQEATHPKDDFDRTPLSWAAACGHDEAARLLLRAEASLDSMGSNGRTPLMEAVINRRGSVVRTLLTAGANSSIKDSSGQLLLALAAKHDNEDQVRRLLARSDTIVDARDDTGRTALHEAVECKSATIVRLLLATGKADPDSRSANGSAPLILAAYYGQEVIAKLLLATGKVDVNARDKWNGTPLSSAAARGHEAIVKLLLETDKVDVNAGDAWNGTPLYHAALRGHEAVVKLLLETDKVDVNAGSNNLTPLSLAAAGGHEAVVKLLLETDKVDVNASDSWNETPLYHAALRGHEAVVKLLLETDKVDVNASDAWNGTPLLLAAARGHKAIVKLLLKTDKVDVNARNNRKETPLSLAAAEGHEAAVQLLLSSCKVDANLPNEDGRTPLWYAARWNEEGVVRLLLSCDKVDVHARDSEGFTALDIAKRFEQSKPSYGLHIYREMK</sequence>
<gene>
    <name evidence="6" type="ORF">AC578_4468</name>
</gene>
<accession>A0A139HBN2</accession>
<dbReference type="PROSITE" id="PS50297">
    <property type="entry name" value="ANK_REP_REGION"/>
    <property type="match status" value="3"/>
</dbReference>
<evidence type="ECO:0000256" key="2">
    <source>
        <dbReference type="ARBA" id="ARBA00023043"/>
    </source>
</evidence>
<proteinExistence type="predicted"/>
<name>A0A139HBN2_9PEZI</name>
<keyword evidence="1" id="KW-0677">Repeat</keyword>
<organism evidence="6 7">
    <name type="scientific">Pseudocercospora eumusae</name>
    <dbReference type="NCBI Taxonomy" id="321146"/>
    <lineage>
        <taxon>Eukaryota</taxon>
        <taxon>Fungi</taxon>
        <taxon>Dikarya</taxon>
        <taxon>Ascomycota</taxon>
        <taxon>Pezizomycotina</taxon>
        <taxon>Dothideomycetes</taxon>
        <taxon>Dothideomycetidae</taxon>
        <taxon>Mycosphaerellales</taxon>
        <taxon>Mycosphaerellaceae</taxon>
        <taxon>Pseudocercospora</taxon>
    </lineage>
</organism>
<protein>
    <recommendedName>
        <fullName evidence="5">Nephrocystin 3-like N-terminal domain-containing protein</fullName>
    </recommendedName>
</protein>
<comment type="caution">
    <text evidence="6">The sequence shown here is derived from an EMBL/GenBank/DDBJ whole genome shotgun (WGS) entry which is preliminary data.</text>
</comment>
<dbReference type="Pfam" id="PF12796">
    <property type="entry name" value="Ank_2"/>
    <property type="match status" value="4"/>
</dbReference>
<keyword evidence="7" id="KW-1185">Reference proteome</keyword>
<evidence type="ECO:0000313" key="6">
    <source>
        <dbReference type="EMBL" id="KXS99857.1"/>
    </source>
</evidence>
<dbReference type="Pfam" id="PF00023">
    <property type="entry name" value="Ank"/>
    <property type="match status" value="1"/>
</dbReference>
<feature type="domain" description="Nephrocystin 3-like N-terminal" evidence="5">
    <location>
        <begin position="27"/>
        <end position="150"/>
    </location>
</feature>
<dbReference type="PANTHER" id="PTHR24198:SF165">
    <property type="entry name" value="ANKYRIN REPEAT-CONTAINING PROTEIN-RELATED"/>
    <property type="match status" value="1"/>
</dbReference>
<dbReference type="EMBL" id="LFZN01000084">
    <property type="protein sequence ID" value="KXS99857.1"/>
    <property type="molecule type" value="Genomic_DNA"/>
</dbReference>
<evidence type="ECO:0000313" key="7">
    <source>
        <dbReference type="Proteomes" id="UP000070133"/>
    </source>
</evidence>
<dbReference type="Pfam" id="PF24883">
    <property type="entry name" value="NPHP3_N"/>
    <property type="match status" value="1"/>
</dbReference>